<organism evidence="2 3">
    <name type="scientific">Penicillium antarcticum</name>
    <dbReference type="NCBI Taxonomy" id="416450"/>
    <lineage>
        <taxon>Eukaryota</taxon>
        <taxon>Fungi</taxon>
        <taxon>Dikarya</taxon>
        <taxon>Ascomycota</taxon>
        <taxon>Pezizomycotina</taxon>
        <taxon>Eurotiomycetes</taxon>
        <taxon>Eurotiomycetidae</taxon>
        <taxon>Eurotiales</taxon>
        <taxon>Aspergillaceae</taxon>
        <taxon>Penicillium</taxon>
    </lineage>
</organism>
<proteinExistence type="predicted"/>
<keyword evidence="3" id="KW-1185">Reference proteome</keyword>
<feature type="transmembrane region" description="Helical" evidence="1">
    <location>
        <begin position="200"/>
        <end position="219"/>
    </location>
</feature>
<feature type="transmembrane region" description="Helical" evidence="1">
    <location>
        <begin position="231"/>
        <end position="250"/>
    </location>
</feature>
<evidence type="ECO:0000313" key="3">
    <source>
        <dbReference type="Proteomes" id="UP000191672"/>
    </source>
</evidence>
<accession>A0A1V6QBX1</accession>
<name>A0A1V6QBX1_9EURO</name>
<dbReference type="InterPro" id="IPR036305">
    <property type="entry name" value="RGS_sf"/>
</dbReference>
<dbReference type="STRING" id="416450.A0A1V6QBX1"/>
<feature type="transmembrane region" description="Helical" evidence="1">
    <location>
        <begin position="22"/>
        <end position="43"/>
    </location>
</feature>
<feature type="transmembrane region" description="Helical" evidence="1">
    <location>
        <begin position="156"/>
        <end position="174"/>
    </location>
</feature>
<keyword evidence="1" id="KW-0472">Membrane</keyword>
<dbReference type="SUPFAM" id="SSF48097">
    <property type="entry name" value="Regulator of G-protein signaling, RGS"/>
    <property type="match status" value="1"/>
</dbReference>
<comment type="caution">
    <text evidence="2">The sequence shown here is derived from an EMBL/GenBank/DDBJ whole genome shotgun (WGS) entry which is preliminary data.</text>
</comment>
<dbReference type="OrthoDB" id="5313079at2759"/>
<dbReference type="AlphaFoldDB" id="A0A1V6QBX1"/>
<feature type="transmembrane region" description="Helical" evidence="1">
    <location>
        <begin position="55"/>
        <end position="76"/>
    </location>
</feature>
<evidence type="ECO:0000313" key="2">
    <source>
        <dbReference type="EMBL" id="OQD86709.1"/>
    </source>
</evidence>
<evidence type="ECO:0000256" key="1">
    <source>
        <dbReference type="SAM" id="Phobius"/>
    </source>
</evidence>
<gene>
    <name evidence="2" type="ORF">PENANT_c007G06881</name>
</gene>
<sequence>MAFTRPGGANGGAAIFDTLAKFYIAVAITWTTVILAGSVFLILNRHEQCIRIRNLPLVLSAVSCLHVYWILCMVAYSMGDNYPCVAEYWIMSIYFPVGIALFQANSMQLLNVFGIQEKLLLNAQQPYRPQFINTPASSTRYLARWKQLNLVQRTQLGIAVGMVAQLLISLSIFLSSRKFQTFGTFSEHVSAAECRRGPEWVPSILWQLLWSWVFAPYILWKIRNIHDIHHWRLQITCCLIAALPGSPMWFAALYSTTSVWAAINKYWVPALWFTPGIMTMEAVTIFFPCYELVVSRGQRDRVLGELQAWNEERTSSGEKLTSAPSRTPSQVSRLPEVYSREALGRYLEEDSSALLRFAAAKEFSGENIIFLNYVRDWKAAWAEISESRPDYDWNCDPQYYRRHFFKFALEIYAACVDINFAEFPINIESRIYSDLMAIFGEASQIICQSMPGRAGTRAYRNLPESYNTMTTHRKKFSTVITIEEDTQALCLDANPHEGQSIMHIESRVPDSVIVPSNFTAEAFDQAEKSIKNLVFTNTWPKFIDFSSDVSIHSK</sequence>
<dbReference type="Proteomes" id="UP000191672">
    <property type="component" value="Unassembled WGS sequence"/>
</dbReference>
<evidence type="ECO:0008006" key="4">
    <source>
        <dbReference type="Google" id="ProtNLM"/>
    </source>
</evidence>
<keyword evidence="1" id="KW-0812">Transmembrane</keyword>
<dbReference type="EMBL" id="MDYN01000007">
    <property type="protein sequence ID" value="OQD86709.1"/>
    <property type="molecule type" value="Genomic_DNA"/>
</dbReference>
<keyword evidence="1" id="KW-1133">Transmembrane helix</keyword>
<feature type="transmembrane region" description="Helical" evidence="1">
    <location>
        <begin position="88"/>
        <end position="110"/>
    </location>
</feature>
<feature type="transmembrane region" description="Helical" evidence="1">
    <location>
        <begin position="270"/>
        <end position="293"/>
    </location>
</feature>
<reference evidence="3" key="1">
    <citation type="journal article" date="2017" name="Nat. Microbiol.">
        <title>Global analysis of biosynthetic gene clusters reveals vast potential of secondary metabolite production in Penicillium species.</title>
        <authorList>
            <person name="Nielsen J.C."/>
            <person name="Grijseels S."/>
            <person name="Prigent S."/>
            <person name="Ji B."/>
            <person name="Dainat J."/>
            <person name="Nielsen K.F."/>
            <person name="Frisvad J.C."/>
            <person name="Workman M."/>
            <person name="Nielsen J."/>
        </authorList>
    </citation>
    <scope>NUCLEOTIDE SEQUENCE [LARGE SCALE GENOMIC DNA]</scope>
    <source>
        <strain evidence="3">IBT 31811</strain>
    </source>
</reference>
<protein>
    <recommendedName>
        <fullName evidence="4">RGS domain-containing protein</fullName>
    </recommendedName>
</protein>